<organism evidence="1 2">
    <name type="scientific">Candidatus Accumulibacter affinis</name>
    <dbReference type="NCBI Taxonomy" id="2954384"/>
    <lineage>
        <taxon>Bacteria</taxon>
        <taxon>Pseudomonadati</taxon>
        <taxon>Pseudomonadota</taxon>
        <taxon>Betaproteobacteria</taxon>
        <taxon>Candidatus Accumulibacter</taxon>
    </lineage>
</organism>
<name>A0A935W3T9_9PROT</name>
<dbReference type="InterPro" id="IPR018841">
    <property type="entry name" value="DUF2442"/>
</dbReference>
<evidence type="ECO:0000313" key="2">
    <source>
        <dbReference type="Proteomes" id="UP000706151"/>
    </source>
</evidence>
<gene>
    <name evidence="1" type="ORF">IPK02_12520</name>
</gene>
<sequence length="106" mass="11509">MPSQTTAQENTAAGVIPAAPWRILAVTVLPDYRLAVSFRDGRNGIVDCSSIKASSNPGIYGPLRDPDFFTQVRVELGALTWPNGADLDPGWLHAELADRKSWSVPF</sequence>
<evidence type="ECO:0000313" key="1">
    <source>
        <dbReference type="EMBL" id="MBK7954701.1"/>
    </source>
</evidence>
<dbReference type="Pfam" id="PF10387">
    <property type="entry name" value="DUF2442"/>
    <property type="match status" value="1"/>
</dbReference>
<dbReference type="EMBL" id="JADJOT010000009">
    <property type="protein sequence ID" value="MBK7954701.1"/>
    <property type="molecule type" value="Genomic_DNA"/>
</dbReference>
<dbReference type="InterPro" id="IPR036782">
    <property type="entry name" value="NE0471-like_N"/>
</dbReference>
<dbReference type="Gene3D" id="3.30.2020.10">
    <property type="entry name" value="NE0471-like N-terminal domain"/>
    <property type="match status" value="1"/>
</dbReference>
<comment type="caution">
    <text evidence="1">The sequence shown here is derived from an EMBL/GenBank/DDBJ whole genome shotgun (WGS) entry which is preliminary data.</text>
</comment>
<dbReference type="SUPFAM" id="SSF143880">
    <property type="entry name" value="NE0471 N-terminal domain-like"/>
    <property type="match status" value="1"/>
</dbReference>
<reference evidence="1 2" key="1">
    <citation type="submission" date="2020-10" db="EMBL/GenBank/DDBJ databases">
        <title>Connecting structure to function with the recovery of over 1000 high-quality activated sludge metagenome-assembled genomes encoding full-length rRNA genes using long-read sequencing.</title>
        <authorList>
            <person name="Singleton C.M."/>
            <person name="Petriglieri F."/>
            <person name="Kristensen J.M."/>
            <person name="Kirkegaard R.H."/>
            <person name="Michaelsen T.Y."/>
            <person name="Andersen M.H."/>
            <person name="Karst S.M."/>
            <person name="Dueholm M.S."/>
            <person name="Nielsen P.H."/>
            <person name="Albertsen M."/>
        </authorList>
    </citation>
    <scope>NUCLEOTIDE SEQUENCE [LARGE SCALE GENOMIC DNA]</scope>
    <source>
        <strain evidence="1">Fred_18-Q3-R57-64_BAT3C.720</strain>
    </source>
</reference>
<proteinExistence type="predicted"/>
<protein>
    <submittedName>
        <fullName evidence="1">DUF2442 domain-containing protein</fullName>
    </submittedName>
</protein>
<dbReference type="AlphaFoldDB" id="A0A935W3T9"/>
<accession>A0A935W3T9</accession>
<dbReference type="Proteomes" id="UP000706151">
    <property type="component" value="Unassembled WGS sequence"/>
</dbReference>